<feature type="transmembrane region" description="Helical" evidence="1">
    <location>
        <begin position="6"/>
        <end position="27"/>
    </location>
</feature>
<gene>
    <name evidence="3" type="ORF">PAA8504_02593</name>
</gene>
<keyword evidence="1" id="KW-1133">Transmembrane helix</keyword>
<dbReference type="Proteomes" id="UP000244912">
    <property type="component" value="Unassembled WGS sequence"/>
</dbReference>
<evidence type="ECO:0000259" key="2">
    <source>
        <dbReference type="Pfam" id="PF01478"/>
    </source>
</evidence>
<dbReference type="GO" id="GO:0004190">
    <property type="term" value="F:aspartic-type endopeptidase activity"/>
    <property type="evidence" value="ECO:0007669"/>
    <property type="project" value="InterPro"/>
</dbReference>
<accession>A0A2R8BX75</accession>
<sequence length="165" mass="17585">MFDLTLPQGAAVTFLVLTLPFCIWVALSDIRSMKIRNNAVIGLIAVFLASGAFAFPVSTFAWHLLFGIIALAIGFALNAGGILGAGDAKFIAAATPFIMPQDAVAVIYLLAVILLVTFIAHRVLRAIPGVRNALPHWESWTNPKFPMGLALGPTLSLYFTFAAIG</sequence>
<dbReference type="Gene3D" id="1.20.120.1220">
    <property type="match status" value="1"/>
</dbReference>
<organism evidence="3 4">
    <name type="scientific">Palleronia abyssalis</name>
    <dbReference type="NCBI Taxonomy" id="1501240"/>
    <lineage>
        <taxon>Bacteria</taxon>
        <taxon>Pseudomonadati</taxon>
        <taxon>Pseudomonadota</taxon>
        <taxon>Alphaproteobacteria</taxon>
        <taxon>Rhodobacterales</taxon>
        <taxon>Roseobacteraceae</taxon>
        <taxon>Palleronia</taxon>
    </lineage>
</organism>
<evidence type="ECO:0000256" key="1">
    <source>
        <dbReference type="SAM" id="Phobius"/>
    </source>
</evidence>
<dbReference type="Pfam" id="PF01478">
    <property type="entry name" value="Peptidase_A24"/>
    <property type="match status" value="1"/>
</dbReference>
<dbReference type="InterPro" id="IPR000045">
    <property type="entry name" value="Prepilin_IV_endopep_pep"/>
</dbReference>
<dbReference type="OrthoDB" id="7709484at2"/>
<proteinExistence type="predicted"/>
<keyword evidence="1" id="KW-0812">Transmembrane</keyword>
<dbReference type="GO" id="GO:0016020">
    <property type="term" value="C:membrane"/>
    <property type="evidence" value="ECO:0007669"/>
    <property type="project" value="InterPro"/>
</dbReference>
<feature type="transmembrane region" description="Helical" evidence="1">
    <location>
        <begin position="64"/>
        <end position="85"/>
    </location>
</feature>
<dbReference type="AlphaFoldDB" id="A0A2R8BX75"/>
<feature type="transmembrane region" description="Helical" evidence="1">
    <location>
        <begin position="144"/>
        <end position="164"/>
    </location>
</feature>
<feature type="transmembrane region" description="Helical" evidence="1">
    <location>
        <begin position="39"/>
        <end position="58"/>
    </location>
</feature>
<evidence type="ECO:0000313" key="4">
    <source>
        <dbReference type="Proteomes" id="UP000244912"/>
    </source>
</evidence>
<evidence type="ECO:0000313" key="3">
    <source>
        <dbReference type="EMBL" id="SPJ24755.1"/>
    </source>
</evidence>
<dbReference type="RefSeq" id="WP_108894571.1">
    <property type="nucleotide sequence ID" value="NZ_ONZF01000005.1"/>
</dbReference>
<dbReference type="EMBL" id="ONZF01000005">
    <property type="protein sequence ID" value="SPJ24755.1"/>
    <property type="molecule type" value="Genomic_DNA"/>
</dbReference>
<keyword evidence="1" id="KW-0472">Membrane</keyword>
<name>A0A2R8BX75_9RHOB</name>
<feature type="domain" description="Prepilin type IV endopeptidase peptidase" evidence="2">
    <location>
        <begin position="17"/>
        <end position="116"/>
    </location>
</feature>
<keyword evidence="4" id="KW-1185">Reference proteome</keyword>
<protein>
    <recommendedName>
        <fullName evidence="2">Prepilin type IV endopeptidase peptidase domain-containing protein</fullName>
    </recommendedName>
</protein>
<feature type="transmembrane region" description="Helical" evidence="1">
    <location>
        <begin position="105"/>
        <end position="124"/>
    </location>
</feature>
<reference evidence="3 4" key="1">
    <citation type="submission" date="2018-03" db="EMBL/GenBank/DDBJ databases">
        <authorList>
            <person name="Keele B.F."/>
        </authorList>
    </citation>
    <scope>NUCLEOTIDE SEQUENCE [LARGE SCALE GENOMIC DNA]</scope>
    <source>
        <strain evidence="3 4">CECT 8504</strain>
    </source>
</reference>